<organism evidence="3 4">
    <name type="scientific">Thermopolyspora flexuosa</name>
    <dbReference type="NCBI Taxonomy" id="103836"/>
    <lineage>
        <taxon>Bacteria</taxon>
        <taxon>Bacillati</taxon>
        <taxon>Actinomycetota</taxon>
        <taxon>Actinomycetes</taxon>
        <taxon>Streptosporangiales</taxon>
        <taxon>Streptosporangiaceae</taxon>
        <taxon>Thermopolyspora</taxon>
    </lineage>
</organism>
<protein>
    <submittedName>
        <fullName evidence="3">Uncharacterized protein</fullName>
    </submittedName>
</protein>
<name>A0A543ISZ7_9ACTN</name>
<accession>A0A543ISZ7</accession>
<dbReference type="EMBL" id="VFPQ01000001">
    <property type="protein sequence ID" value="TQM73662.1"/>
    <property type="molecule type" value="Genomic_DNA"/>
</dbReference>
<sequence>MNTSTFDPTQVSPGLLGFLVVAAIGFALYLLIRSMNKQISKIEVPREADLEREEKAAKQAAAKKPGGPDAKK</sequence>
<feature type="compositionally biased region" description="Basic and acidic residues" evidence="1">
    <location>
        <begin position="46"/>
        <end position="57"/>
    </location>
</feature>
<feature type="compositionally biased region" description="Low complexity" evidence="1">
    <location>
        <begin position="58"/>
        <end position="72"/>
    </location>
</feature>
<dbReference type="OrthoDB" id="3830620at2"/>
<feature type="transmembrane region" description="Helical" evidence="2">
    <location>
        <begin position="12"/>
        <end position="32"/>
    </location>
</feature>
<evidence type="ECO:0000313" key="4">
    <source>
        <dbReference type="Proteomes" id="UP000319213"/>
    </source>
</evidence>
<evidence type="ECO:0000256" key="1">
    <source>
        <dbReference type="SAM" id="MobiDB-lite"/>
    </source>
</evidence>
<evidence type="ECO:0000256" key="2">
    <source>
        <dbReference type="SAM" id="Phobius"/>
    </source>
</evidence>
<reference evidence="3 4" key="1">
    <citation type="submission" date="2019-06" db="EMBL/GenBank/DDBJ databases">
        <title>Sequencing the genomes of 1000 actinobacteria strains.</title>
        <authorList>
            <person name="Klenk H.-P."/>
        </authorList>
    </citation>
    <scope>NUCLEOTIDE SEQUENCE [LARGE SCALE GENOMIC DNA]</scope>
    <source>
        <strain evidence="3 4">DSM 43186</strain>
    </source>
</reference>
<keyword evidence="2" id="KW-0812">Transmembrane</keyword>
<dbReference type="RefSeq" id="WP_142257946.1">
    <property type="nucleotide sequence ID" value="NZ_BMPV01000004.1"/>
</dbReference>
<keyword evidence="2" id="KW-0472">Membrane</keyword>
<evidence type="ECO:0000313" key="3">
    <source>
        <dbReference type="EMBL" id="TQM73662.1"/>
    </source>
</evidence>
<keyword evidence="4" id="KW-1185">Reference proteome</keyword>
<gene>
    <name evidence="3" type="ORF">FHX40_0315</name>
</gene>
<comment type="caution">
    <text evidence="3">The sequence shown here is derived from an EMBL/GenBank/DDBJ whole genome shotgun (WGS) entry which is preliminary data.</text>
</comment>
<proteinExistence type="predicted"/>
<feature type="region of interest" description="Disordered" evidence="1">
    <location>
        <begin position="46"/>
        <end position="72"/>
    </location>
</feature>
<keyword evidence="2" id="KW-1133">Transmembrane helix</keyword>
<dbReference type="AlphaFoldDB" id="A0A543ISZ7"/>
<dbReference type="Proteomes" id="UP000319213">
    <property type="component" value="Unassembled WGS sequence"/>
</dbReference>